<evidence type="ECO:0000313" key="1">
    <source>
        <dbReference type="EMBL" id="JAD31930.1"/>
    </source>
</evidence>
<name>A0A0A8Z5B0_ARUDO</name>
<accession>A0A0A8Z5B0</accession>
<dbReference type="EMBL" id="GBRH01265965">
    <property type="protein sequence ID" value="JAD31930.1"/>
    <property type="molecule type" value="Transcribed_RNA"/>
</dbReference>
<proteinExistence type="predicted"/>
<sequence>MNYELNWTIRNFRQKKVNCINLRE</sequence>
<reference evidence="1" key="1">
    <citation type="submission" date="2014-09" db="EMBL/GenBank/DDBJ databases">
        <authorList>
            <person name="Magalhaes I.L.F."/>
            <person name="Oliveira U."/>
            <person name="Santos F.R."/>
            <person name="Vidigal T.H.D.A."/>
            <person name="Brescovit A.D."/>
            <person name="Santos A.J."/>
        </authorList>
    </citation>
    <scope>NUCLEOTIDE SEQUENCE</scope>
    <source>
        <tissue evidence="1">Shoot tissue taken approximately 20 cm above the soil surface</tissue>
    </source>
</reference>
<dbReference type="AlphaFoldDB" id="A0A0A8Z5B0"/>
<organism evidence="1">
    <name type="scientific">Arundo donax</name>
    <name type="common">Giant reed</name>
    <name type="synonym">Donax arundinaceus</name>
    <dbReference type="NCBI Taxonomy" id="35708"/>
    <lineage>
        <taxon>Eukaryota</taxon>
        <taxon>Viridiplantae</taxon>
        <taxon>Streptophyta</taxon>
        <taxon>Embryophyta</taxon>
        <taxon>Tracheophyta</taxon>
        <taxon>Spermatophyta</taxon>
        <taxon>Magnoliopsida</taxon>
        <taxon>Liliopsida</taxon>
        <taxon>Poales</taxon>
        <taxon>Poaceae</taxon>
        <taxon>PACMAD clade</taxon>
        <taxon>Arundinoideae</taxon>
        <taxon>Arundineae</taxon>
        <taxon>Arundo</taxon>
    </lineage>
</organism>
<protein>
    <submittedName>
        <fullName evidence="1">Uncharacterized protein</fullName>
    </submittedName>
</protein>
<reference evidence="1" key="2">
    <citation type="journal article" date="2015" name="Data Brief">
        <title>Shoot transcriptome of the giant reed, Arundo donax.</title>
        <authorList>
            <person name="Barrero R.A."/>
            <person name="Guerrero F.D."/>
            <person name="Moolhuijzen P."/>
            <person name="Goolsby J.A."/>
            <person name="Tidwell J."/>
            <person name="Bellgard S.E."/>
            <person name="Bellgard M.I."/>
        </authorList>
    </citation>
    <scope>NUCLEOTIDE SEQUENCE</scope>
    <source>
        <tissue evidence="1">Shoot tissue taken approximately 20 cm above the soil surface</tissue>
    </source>
</reference>